<name>A0ABN3L171_9ACTN</name>
<dbReference type="Pfam" id="PF22752">
    <property type="entry name" value="DUF488-N3i"/>
    <property type="match status" value="1"/>
</dbReference>
<dbReference type="PANTHER" id="PTHR36849">
    <property type="entry name" value="CYTOPLASMIC PROTEIN-RELATED"/>
    <property type="match status" value="1"/>
</dbReference>
<comment type="caution">
    <text evidence="1">The sequence shown here is derived from an EMBL/GenBank/DDBJ whole genome shotgun (WGS) entry which is preliminary data.</text>
</comment>
<dbReference type="InterPro" id="IPR052552">
    <property type="entry name" value="YeaO-like"/>
</dbReference>
<dbReference type="EMBL" id="BAAATA010000004">
    <property type="protein sequence ID" value="GAA2475447.1"/>
    <property type="molecule type" value="Genomic_DNA"/>
</dbReference>
<accession>A0ABN3L171</accession>
<evidence type="ECO:0000313" key="1">
    <source>
        <dbReference type="EMBL" id="GAA2475447.1"/>
    </source>
</evidence>
<proteinExistence type="predicted"/>
<reference evidence="1 2" key="1">
    <citation type="journal article" date="2019" name="Int. J. Syst. Evol. Microbiol.">
        <title>The Global Catalogue of Microorganisms (GCM) 10K type strain sequencing project: providing services to taxonomists for standard genome sequencing and annotation.</title>
        <authorList>
            <consortium name="The Broad Institute Genomics Platform"/>
            <consortium name="The Broad Institute Genome Sequencing Center for Infectious Disease"/>
            <person name="Wu L."/>
            <person name="Ma J."/>
        </authorList>
    </citation>
    <scope>NUCLEOTIDE SEQUENCE [LARGE SCALE GENOMIC DNA]</scope>
    <source>
        <strain evidence="1 2">JCM 6307</strain>
    </source>
</reference>
<gene>
    <name evidence="1" type="ORF">GCM10010406_09410</name>
</gene>
<organism evidence="1 2">
    <name type="scientific">Streptomyces thermolineatus</name>
    <dbReference type="NCBI Taxonomy" id="44033"/>
    <lineage>
        <taxon>Bacteria</taxon>
        <taxon>Bacillati</taxon>
        <taxon>Actinomycetota</taxon>
        <taxon>Actinomycetes</taxon>
        <taxon>Kitasatosporales</taxon>
        <taxon>Streptomycetaceae</taxon>
        <taxon>Streptomyces</taxon>
    </lineage>
</organism>
<dbReference type="PANTHER" id="PTHR36849:SF1">
    <property type="entry name" value="CYTOPLASMIC PROTEIN"/>
    <property type="match status" value="1"/>
</dbReference>
<keyword evidence="2" id="KW-1185">Reference proteome</keyword>
<evidence type="ECO:0000313" key="2">
    <source>
        <dbReference type="Proteomes" id="UP001501358"/>
    </source>
</evidence>
<dbReference type="Proteomes" id="UP001501358">
    <property type="component" value="Unassembled WGS sequence"/>
</dbReference>
<sequence length="120" mass="13937">MTAEPDLRTRRVYEAPDPDDGLRVLVDRLWPRGLAKEAARLDDWVKAVAPSTELRRWYGHDPERHEEFTRRYEAELDDPDHREAVERLRTLARSGRPLTLLTATGDIGHSHLPTLVSRLY</sequence>
<protein>
    <submittedName>
        <fullName evidence="1">DUF488 family protein</fullName>
    </submittedName>
</protein>
<dbReference type="RefSeq" id="WP_344381846.1">
    <property type="nucleotide sequence ID" value="NZ_BAAATA010000004.1"/>
</dbReference>